<evidence type="ECO:0000313" key="2">
    <source>
        <dbReference type="Proteomes" id="UP001501676"/>
    </source>
</evidence>
<protein>
    <recommendedName>
        <fullName evidence="3">Ester cyclase</fullName>
    </recommendedName>
</protein>
<dbReference type="InterPro" id="IPR009959">
    <property type="entry name" value="Cyclase_SnoaL-like"/>
</dbReference>
<gene>
    <name evidence="1" type="ORF">GCM10020369_20610</name>
</gene>
<dbReference type="RefSeq" id="WP_345727794.1">
    <property type="nucleotide sequence ID" value="NZ_BAAAYN010000012.1"/>
</dbReference>
<dbReference type="SUPFAM" id="SSF54427">
    <property type="entry name" value="NTF2-like"/>
    <property type="match status" value="1"/>
</dbReference>
<dbReference type="Proteomes" id="UP001501676">
    <property type="component" value="Unassembled WGS sequence"/>
</dbReference>
<dbReference type="Gene3D" id="3.10.450.50">
    <property type="match status" value="1"/>
</dbReference>
<accession>A0ABP6SWH4</accession>
<name>A0ABP6SWH4_9ACTN</name>
<dbReference type="Pfam" id="PF07366">
    <property type="entry name" value="SnoaL"/>
    <property type="match status" value="1"/>
</dbReference>
<dbReference type="EMBL" id="BAAAYN010000012">
    <property type="protein sequence ID" value="GAA3385773.1"/>
    <property type="molecule type" value="Genomic_DNA"/>
</dbReference>
<keyword evidence="2" id="KW-1185">Reference proteome</keyword>
<organism evidence="1 2">
    <name type="scientific">Cryptosporangium minutisporangium</name>
    <dbReference type="NCBI Taxonomy" id="113569"/>
    <lineage>
        <taxon>Bacteria</taxon>
        <taxon>Bacillati</taxon>
        <taxon>Actinomycetota</taxon>
        <taxon>Actinomycetes</taxon>
        <taxon>Cryptosporangiales</taxon>
        <taxon>Cryptosporangiaceae</taxon>
        <taxon>Cryptosporangium</taxon>
    </lineage>
</organism>
<reference evidence="2" key="1">
    <citation type="journal article" date="2019" name="Int. J. Syst. Evol. Microbiol.">
        <title>The Global Catalogue of Microorganisms (GCM) 10K type strain sequencing project: providing services to taxonomists for standard genome sequencing and annotation.</title>
        <authorList>
            <consortium name="The Broad Institute Genomics Platform"/>
            <consortium name="The Broad Institute Genome Sequencing Center for Infectious Disease"/>
            <person name="Wu L."/>
            <person name="Ma J."/>
        </authorList>
    </citation>
    <scope>NUCLEOTIDE SEQUENCE [LARGE SCALE GENOMIC DNA]</scope>
    <source>
        <strain evidence="2">JCM 9458</strain>
    </source>
</reference>
<evidence type="ECO:0008006" key="3">
    <source>
        <dbReference type="Google" id="ProtNLM"/>
    </source>
</evidence>
<sequence>MDIAARFTAVNEAWTGQQWDAWRATCAPAYTFRPLPGWQLDVPETLAWSRAVFTAYPDYRETVRHLHVAGDTAIAEVAGTATHTGPLRLFDGPELPPTGRPLRHEYVKVLVFDDAGLVTEDRQYLDLAAFLG</sequence>
<comment type="caution">
    <text evidence="1">The sequence shown here is derived from an EMBL/GenBank/DDBJ whole genome shotgun (WGS) entry which is preliminary data.</text>
</comment>
<proteinExistence type="predicted"/>
<dbReference type="InterPro" id="IPR032710">
    <property type="entry name" value="NTF2-like_dom_sf"/>
</dbReference>
<evidence type="ECO:0000313" key="1">
    <source>
        <dbReference type="EMBL" id="GAA3385773.1"/>
    </source>
</evidence>